<dbReference type="EMBL" id="JACYTQ010000007">
    <property type="protein sequence ID" value="MBD8490591.1"/>
    <property type="molecule type" value="Genomic_DNA"/>
</dbReference>
<sequence length="549" mass="60648">MNKNINRIYMALFVLTLGVVALSSCKEDDEVFDRTRLFRPVLNEDLFSEENTIIVNMGKMKEAISYTIEVSRDTFKTTDYLFETDTNYVVIDAALVGEELFWNTLYQVRATAHADDPVYDSKIADLGNVRTQRFPTILNEPASYDVIDIAARVTWTRAGAAVTGVKVYAGDDLKLTTPLMDEQPVTSDEEEAGEVIVTGLEPEMEYQIAIYSGETLRGWVNYTTLPADIDPTAPGVIDVRENSSLSAVSDAVDMAPDGATILVKRGVTYDFPSSNLNKSITIRAAYGFGEQKAKLYTTGNWDIDNDSDIDHIRFIDLELRGADYSGDYVFNPNRSNVHVGELMFENCKIGTFRGILRVRGTTVIDNYTISNSVVDSIGGYGLFTVDTEADAMIKNIKLENSTFNKVQWGVTSRSQSESFVIESCTFANFVGTGGGFFRYRGGDGQDNVTNGIVIHNSIFGHSWDESQSDSYGISGINDGLEGTNFDIVNVYSTNDFSFSSGEIPGFPVGNYAGGQSDLWVNPAQNNFNFKDSGFSGRFDSGDPRWRVVL</sequence>
<dbReference type="InterPro" id="IPR011050">
    <property type="entry name" value="Pectin_lyase_fold/virulence"/>
</dbReference>
<dbReference type="PROSITE" id="PS51257">
    <property type="entry name" value="PROKAR_LIPOPROTEIN"/>
    <property type="match status" value="1"/>
</dbReference>
<evidence type="ECO:0000313" key="2">
    <source>
        <dbReference type="EMBL" id="MBD8490591.1"/>
    </source>
</evidence>
<dbReference type="Pfam" id="PF16318">
    <property type="entry name" value="DUF4957"/>
    <property type="match status" value="1"/>
</dbReference>
<organism evidence="2 3">
    <name type="scientific">Echinicola arenosa</name>
    <dbReference type="NCBI Taxonomy" id="2774144"/>
    <lineage>
        <taxon>Bacteria</taxon>
        <taxon>Pseudomonadati</taxon>
        <taxon>Bacteroidota</taxon>
        <taxon>Cytophagia</taxon>
        <taxon>Cytophagales</taxon>
        <taxon>Cyclobacteriaceae</taxon>
        <taxon>Echinicola</taxon>
    </lineage>
</organism>
<dbReference type="Proteomes" id="UP000647133">
    <property type="component" value="Unassembled WGS sequence"/>
</dbReference>
<proteinExistence type="predicted"/>
<keyword evidence="3" id="KW-1185">Reference proteome</keyword>
<feature type="domain" description="DUF4957" evidence="1">
    <location>
        <begin position="268"/>
        <end position="403"/>
    </location>
</feature>
<protein>
    <submittedName>
        <fullName evidence="2">DUF4957 domain-containing protein</fullName>
    </submittedName>
</protein>
<dbReference type="SUPFAM" id="SSF51126">
    <property type="entry name" value="Pectin lyase-like"/>
    <property type="match status" value="1"/>
</dbReference>
<evidence type="ECO:0000313" key="3">
    <source>
        <dbReference type="Proteomes" id="UP000647133"/>
    </source>
</evidence>
<dbReference type="InterPro" id="IPR032530">
    <property type="entry name" value="DUF4957"/>
</dbReference>
<reference evidence="2 3" key="1">
    <citation type="submission" date="2020-09" db="EMBL/GenBank/DDBJ databases">
        <title>Echinicola sp. CAU 1574 isolated from sand of Sido Beach.</title>
        <authorList>
            <person name="Kim W."/>
        </authorList>
    </citation>
    <scope>NUCLEOTIDE SEQUENCE [LARGE SCALE GENOMIC DNA]</scope>
    <source>
        <strain evidence="2 3">CAU 1574</strain>
    </source>
</reference>
<comment type="caution">
    <text evidence="2">The sequence shown here is derived from an EMBL/GenBank/DDBJ whole genome shotgun (WGS) entry which is preliminary data.</text>
</comment>
<accession>A0ABR9AP73</accession>
<gene>
    <name evidence="2" type="ORF">IFO69_17695</name>
</gene>
<evidence type="ECO:0000259" key="1">
    <source>
        <dbReference type="Pfam" id="PF16318"/>
    </source>
</evidence>
<name>A0ABR9AP73_9BACT</name>
<dbReference type="RefSeq" id="WP_192011464.1">
    <property type="nucleotide sequence ID" value="NZ_JACYTQ010000007.1"/>
</dbReference>